<dbReference type="CDD" id="cd01300">
    <property type="entry name" value="YtcJ_like"/>
    <property type="match status" value="1"/>
</dbReference>
<protein>
    <recommendedName>
        <fullName evidence="1">Amidohydrolase 3 domain-containing protein</fullName>
    </recommendedName>
</protein>
<dbReference type="InterPro" id="IPR011059">
    <property type="entry name" value="Metal-dep_hydrolase_composite"/>
</dbReference>
<dbReference type="Gene3D" id="3.10.310.70">
    <property type="match status" value="1"/>
</dbReference>
<dbReference type="SUPFAM" id="SSF51556">
    <property type="entry name" value="Metallo-dependent hydrolases"/>
    <property type="match status" value="1"/>
</dbReference>
<organism evidence="2 3">
    <name type="scientific">Flavisolibacter ginsengisoli DSM 18119</name>
    <dbReference type="NCBI Taxonomy" id="1121884"/>
    <lineage>
        <taxon>Bacteria</taxon>
        <taxon>Pseudomonadati</taxon>
        <taxon>Bacteroidota</taxon>
        <taxon>Chitinophagia</taxon>
        <taxon>Chitinophagales</taxon>
        <taxon>Chitinophagaceae</taxon>
        <taxon>Flavisolibacter</taxon>
    </lineage>
</organism>
<reference evidence="2 3" key="1">
    <citation type="submission" date="2016-11" db="EMBL/GenBank/DDBJ databases">
        <authorList>
            <person name="Jaros S."/>
            <person name="Januszkiewicz K."/>
            <person name="Wedrychowicz H."/>
        </authorList>
    </citation>
    <scope>NUCLEOTIDE SEQUENCE [LARGE SCALE GENOMIC DNA]</scope>
    <source>
        <strain evidence="2 3">DSM 18119</strain>
    </source>
</reference>
<dbReference type="Gene3D" id="3.20.20.140">
    <property type="entry name" value="Metal-dependent hydrolases"/>
    <property type="match status" value="1"/>
</dbReference>
<dbReference type="AlphaFoldDB" id="A0A1M5F1M9"/>
<dbReference type="SUPFAM" id="SSF51338">
    <property type="entry name" value="Composite domain of metallo-dependent hydrolases"/>
    <property type="match status" value="1"/>
</dbReference>
<dbReference type="Proteomes" id="UP000184048">
    <property type="component" value="Unassembled WGS sequence"/>
</dbReference>
<dbReference type="Pfam" id="PF07969">
    <property type="entry name" value="Amidohydro_3"/>
    <property type="match status" value="1"/>
</dbReference>
<dbReference type="InterPro" id="IPR033932">
    <property type="entry name" value="YtcJ-like"/>
</dbReference>
<name>A0A1M5F1M9_9BACT</name>
<evidence type="ECO:0000259" key="1">
    <source>
        <dbReference type="Pfam" id="PF07969"/>
    </source>
</evidence>
<dbReference type="InterPro" id="IPR032466">
    <property type="entry name" value="Metal_Hydrolase"/>
</dbReference>
<sequence length="544" mass="60528">MKYSLLILTVFAINISFAQKKKVDLLIYNATIYTVDKNFSIQSAIAIDKGKIVETGATAQLLKKYNATQRKDAEGKFIYPGFIDAHAHFFNYGLGLQTANLVGTTSWEEILNKVQAFAQEHTEGWLIGRGWDQNDWSIKEFPTKEKLDILFPDRPVILSRVDGHAAIVNKKALDMAGIQPGQTLSGGQVEMENGALTGILVDNAVDLVASRIPTPSLAHVKQALLSAQQNCFAVGLTTVDDCGIDYGLALLIDSLQKSRELKMRIFAMLSDDTKNYNFLFKNGKIKTDRLNVRAFKVYADGALGSRGAALLKPYSDKPGWSGFLLSSQQHFDSVANIIARNGFQMCTHAIGDSGNRTILNIYAKYLKGKNDRRWRIEHAQVINPSDFHLFGQYNIIPSVQPTHATSDMYWAADRLGADRVKGAYAFRQLLNENGWIPLGTDFPVEDISPFKTFYAAVFRIDANQFPKGGFQMENALTRQQAIKGMTIWAARSNFEEKEKGSLEKGKWADLIILDRDLMRVNAKDVLSTTVLATLVGGETVYSKN</sequence>
<evidence type="ECO:0000313" key="3">
    <source>
        <dbReference type="Proteomes" id="UP000184048"/>
    </source>
</evidence>
<dbReference type="Gene3D" id="2.30.40.10">
    <property type="entry name" value="Urease, subunit C, domain 1"/>
    <property type="match status" value="1"/>
</dbReference>
<dbReference type="InterPro" id="IPR013108">
    <property type="entry name" value="Amidohydro_3"/>
</dbReference>
<proteinExistence type="predicted"/>
<keyword evidence="3" id="KW-1185">Reference proteome</keyword>
<dbReference type="GO" id="GO:0016810">
    <property type="term" value="F:hydrolase activity, acting on carbon-nitrogen (but not peptide) bonds"/>
    <property type="evidence" value="ECO:0007669"/>
    <property type="project" value="InterPro"/>
</dbReference>
<feature type="domain" description="Amidohydrolase 3" evidence="1">
    <location>
        <begin position="72"/>
        <end position="541"/>
    </location>
</feature>
<dbReference type="EMBL" id="FQUU01000021">
    <property type="protein sequence ID" value="SHF85430.1"/>
    <property type="molecule type" value="Genomic_DNA"/>
</dbReference>
<gene>
    <name evidence="2" type="ORF">SAMN02745131_03689</name>
</gene>
<dbReference type="STRING" id="1121884.SAMN02745131_03689"/>
<dbReference type="PANTHER" id="PTHR22642:SF2">
    <property type="entry name" value="PROTEIN LONG AFTER FAR-RED 3"/>
    <property type="match status" value="1"/>
</dbReference>
<dbReference type="OrthoDB" id="9767366at2"/>
<evidence type="ECO:0000313" key="2">
    <source>
        <dbReference type="EMBL" id="SHF85430.1"/>
    </source>
</evidence>
<accession>A0A1M5F1M9</accession>
<dbReference type="RefSeq" id="WP_072836813.1">
    <property type="nucleotide sequence ID" value="NZ_FQUU01000021.1"/>
</dbReference>
<dbReference type="PANTHER" id="PTHR22642">
    <property type="entry name" value="IMIDAZOLONEPROPIONASE"/>
    <property type="match status" value="1"/>
</dbReference>